<evidence type="ECO:0000256" key="1">
    <source>
        <dbReference type="SAM" id="MobiDB-lite"/>
    </source>
</evidence>
<gene>
    <name evidence="2" type="primary">Contig15129.g16122</name>
    <name evidence="2" type="ORF">STYLEM_19015</name>
</gene>
<dbReference type="AlphaFoldDB" id="A0A078B5U9"/>
<feature type="region of interest" description="Disordered" evidence="1">
    <location>
        <begin position="219"/>
        <end position="271"/>
    </location>
</feature>
<dbReference type="EMBL" id="CCKQ01017947">
    <property type="protein sequence ID" value="CDW89875.1"/>
    <property type="molecule type" value="Genomic_DNA"/>
</dbReference>
<protein>
    <submittedName>
        <fullName evidence="2">Uncharacterized protein</fullName>
    </submittedName>
</protein>
<dbReference type="InParanoid" id="A0A078B5U9"/>
<evidence type="ECO:0000313" key="2">
    <source>
        <dbReference type="EMBL" id="CDW89875.1"/>
    </source>
</evidence>
<keyword evidence="3" id="KW-1185">Reference proteome</keyword>
<accession>A0A078B5U9</accession>
<proteinExistence type="predicted"/>
<feature type="region of interest" description="Disordered" evidence="1">
    <location>
        <begin position="168"/>
        <end position="191"/>
    </location>
</feature>
<evidence type="ECO:0000313" key="3">
    <source>
        <dbReference type="Proteomes" id="UP000039865"/>
    </source>
</evidence>
<name>A0A078B5U9_STYLE</name>
<sequence>MQKQQQDYQSANIMANQNYKYSGSNQKQYKTPNMNDTLSQAPTTSHSVVGNADNDGEQSFFNKGTNNSQSINNESGIKIQAKLLNPQQKRRISEFLDRFQGKVSQISKDGHLGVVARTSKPIEKVMVDYQNGDESQSVLEEERNSKLSNLKNKKLVIKNKMKIPQTLNARSEANLNSTQEDDDNTNGGSKILISNSRHLKKSNQISDQIQKFEQNKAMEVKQHTPQIIGNKKKTLTSTQMQSVSTPDQNSNNQFKSAQGTQGYNTPLRTLSNQPQISLSNTFQYNPLSFTQSQNNQLMNLNNQYNQGQAFTQNPLMNSQNFNQNEYNTMNINNNQGSSFASQFQQQNMQNLLQRQRISSFNQNQNHFSQMLASSMPQSNYQDLIRQNNNIGPMNRGFRSNSLMVDTRINGPSLLNTFQGPIFTPFQQFGTMTIVPQSAQMSFSSTEKFVMTPKNQTTKGTHSLSRKQENLTFSGVGQSIMHKTDYNNYDLISNKRLFSRSGGLGPANVGSEDWNRAKEKQERMQNFIKQIKLKDDIQ</sequence>
<reference evidence="2 3" key="1">
    <citation type="submission" date="2014-06" db="EMBL/GenBank/DDBJ databases">
        <authorList>
            <person name="Swart Estienne"/>
        </authorList>
    </citation>
    <scope>NUCLEOTIDE SEQUENCE [LARGE SCALE GENOMIC DNA]</scope>
    <source>
        <strain evidence="2 3">130c</strain>
    </source>
</reference>
<feature type="compositionally biased region" description="Polar residues" evidence="1">
    <location>
        <begin position="235"/>
        <end position="271"/>
    </location>
</feature>
<organism evidence="2 3">
    <name type="scientific">Stylonychia lemnae</name>
    <name type="common">Ciliate</name>
    <dbReference type="NCBI Taxonomy" id="5949"/>
    <lineage>
        <taxon>Eukaryota</taxon>
        <taxon>Sar</taxon>
        <taxon>Alveolata</taxon>
        <taxon>Ciliophora</taxon>
        <taxon>Intramacronucleata</taxon>
        <taxon>Spirotrichea</taxon>
        <taxon>Stichotrichia</taxon>
        <taxon>Sporadotrichida</taxon>
        <taxon>Oxytrichidae</taxon>
        <taxon>Stylonychinae</taxon>
        <taxon>Stylonychia</taxon>
    </lineage>
</organism>
<feature type="compositionally biased region" description="Polar residues" evidence="1">
    <location>
        <begin position="168"/>
        <end position="178"/>
    </location>
</feature>
<dbReference type="Proteomes" id="UP000039865">
    <property type="component" value="Unassembled WGS sequence"/>
</dbReference>